<comment type="caution">
    <text evidence="2">The sequence shown here is derived from an EMBL/GenBank/DDBJ whole genome shotgun (WGS) entry which is preliminary data.</text>
</comment>
<dbReference type="Proteomes" id="UP000650466">
    <property type="component" value="Unassembled WGS sequence"/>
</dbReference>
<dbReference type="AlphaFoldDB" id="A0A926KUF4"/>
<reference evidence="2" key="1">
    <citation type="submission" date="2020-09" db="EMBL/GenBank/DDBJ databases">
        <title>Draft Genome Sequence of Paenibacillus sp. WST5.</title>
        <authorList>
            <person name="Bao Z."/>
        </authorList>
    </citation>
    <scope>NUCLEOTIDE SEQUENCE</scope>
    <source>
        <strain evidence="2">WST5</strain>
    </source>
</reference>
<keyword evidence="3" id="KW-1185">Reference proteome</keyword>
<sequence>MNIKTAAAWMIWIAAIFIETVISAIALDNLDTIDIFFTASPATAERLISLFRTKR</sequence>
<evidence type="ECO:0000256" key="1">
    <source>
        <dbReference type="SAM" id="Phobius"/>
    </source>
</evidence>
<proteinExistence type="predicted"/>
<evidence type="ECO:0000313" key="3">
    <source>
        <dbReference type="Proteomes" id="UP000650466"/>
    </source>
</evidence>
<organism evidence="2 3">
    <name type="scientific">Paenibacillus sedimenti</name>
    <dbReference type="NCBI Taxonomy" id="2770274"/>
    <lineage>
        <taxon>Bacteria</taxon>
        <taxon>Bacillati</taxon>
        <taxon>Bacillota</taxon>
        <taxon>Bacilli</taxon>
        <taxon>Bacillales</taxon>
        <taxon>Paenibacillaceae</taxon>
        <taxon>Paenibacillus</taxon>
    </lineage>
</organism>
<keyword evidence="1" id="KW-1133">Transmembrane helix</keyword>
<protein>
    <submittedName>
        <fullName evidence="2">Uncharacterized protein</fullName>
    </submittedName>
</protein>
<evidence type="ECO:0000313" key="2">
    <source>
        <dbReference type="EMBL" id="MBD0382190.1"/>
    </source>
</evidence>
<keyword evidence="1" id="KW-0472">Membrane</keyword>
<accession>A0A926KUF4</accession>
<keyword evidence="1" id="KW-0812">Transmembrane</keyword>
<dbReference type="EMBL" id="JACVVD010000006">
    <property type="protein sequence ID" value="MBD0382190.1"/>
    <property type="molecule type" value="Genomic_DNA"/>
</dbReference>
<gene>
    <name evidence="2" type="ORF">ICC18_18900</name>
</gene>
<feature type="transmembrane region" description="Helical" evidence="1">
    <location>
        <begin position="6"/>
        <end position="27"/>
    </location>
</feature>
<name>A0A926KUF4_9BACL</name>